<dbReference type="Gene3D" id="3.40.50.20">
    <property type="match status" value="1"/>
</dbReference>
<dbReference type="SUPFAM" id="SSF52440">
    <property type="entry name" value="PreATP-grasp domain"/>
    <property type="match status" value="1"/>
</dbReference>
<dbReference type="InterPro" id="IPR011764">
    <property type="entry name" value="Biotin_carboxylation_dom"/>
</dbReference>
<keyword evidence="2" id="KW-0547">Nucleotide-binding</keyword>
<gene>
    <name evidence="6" type="ORF">P154DRAFT_623595</name>
</gene>
<dbReference type="InterPro" id="IPR050856">
    <property type="entry name" value="Biotin_carboxylase_complex"/>
</dbReference>
<evidence type="ECO:0000256" key="2">
    <source>
        <dbReference type="ARBA" id="ARBA00022741"/>
    </source>
</evidence>
<dbReference type="InterPro" id="IPR016185">
    <property type="entry name" value="PreATP-grasp_dom_sf"/>
</dbReference>
<feature type="domain" description="Biotin carboxylation" evidence="5">
    <location>
        <begin position="21"/>
        <end position="105"/>
    </location>
</feature>
<dbReference type="Proteomes" id="UP000799779">
    <property type="component" value="Unassembled WGS sequence"/>
</dbReference>
<dbReference type="OrthoDB" id="196847at2759"/>
<keyword evidence="1" id="KW-0436">Ligase</keyword>
<proteinExistence type="predicted"/>
<evidence type="ECO:0000256" key="3">
    <source>
        <dbReference type="ARBA" id="ARBA00022840"/>
    </source>
</evidence>
<dbReference type="PROSITE" id="PS50979">
    <property type="entry name" value="BC"/>
    <property type="match status" value="1"/>
</dbReference>
<dbReference type="EMBL" id="ML977631">
    <property type="protein sequence ID" value="KAF1995977.1"/>
    <property type="molecule type" value="Genomic_DNA"/>
</dbReference>
<reference evidence="6" key="1">
    <citation type="journal article" date="2020" name="Stud. Mycol.">
        <title>101 Dothideomycetes genomes: a test case for predicting lifestyles and emergence of pathogens.</title>
        <authorList>
            <person name="Haridas S."/>
            <person name="Albert R."/>
            <person name="Binder M."/>
            <person name="Bloem J."/>
            <person name="Labutti K."/>
            <person name="Salamov A."/>
            <person name="Andreopoulos B."/>
            <person name="Baker S."/>
            <person name="Barry K."/>
            <person name="Bills G."/>
            <person name="Bluhm B."/>
            <person name="Cannon C."/>
            <person name="Castanera R."/>
            <person name="Culley D."/>
            <person name="Daum C."/>
            <person name="Ezra D."/>
            <person name="Gonzalez J."/>
            <person name="Henrissat B."/>
            <person name="Kuo A."/>
            <person name="Liang C."/>
            <person name="Lipzen A."/>
            <person name="Lutzoni F."/>
            <person name="Magnuson J."/>
            <person name="Mondo S."/>
            <person name="Nolan M."/>
            <person name="Ohm R."/>
            <person name="Pangilinan J."/>
            <person name="Park H.-J."/>
            <person name="Ramirez L."/>
            <person name="Alfaro M."/>
            <person name="Sun H."/>
            <person name="Tritt A."/>
            <person name="Yoshinaga Y."/>
            <person name="Zwiers L.-H."/>
            <person name="Turgeon B."/>
            <person name="Goodwin S."/>
            <person name="Spatafora J."/>
            <person name="Crous P."/>
            <person name="Grigoriev I."/>
        </authorList>
    </citation>
    <scope>NUCLEOTIDE SEQUENCE</scope>
    <source>
        <strain evidence="6">CBS 123094</strain>
    </source>
</reference>
<keyword evidence="7" id="KW-1185">Reference proteome</keyword>
<sequence>MLNRLQLWPTETEVNCAYHCVNDQDFANHEPRSQVRICKTAKKLNIKTISIFSEADAADQHVREADEAVLLSDSNATAYPDKDNILAIAKSKNTDAIIPGYGFLF</sequence>
<dbReference type="PANTHER" id="PTHR18866">
    <property type="entry name" value="CARBOXYLASE:PYRUVATE/ACETYL-COA/PROPIONYL-COA CARBOXYLASE"/>
    <property type="match status" value="1"/>
</dbReference>
<dbReference type="GO" id="GO:0016874">
    <property type="term" value="F:ligase activity"/>
    <property type="evidence" value="ECO:0007669"/>
    <property type="project" value="UniProtKB-KW"/>
</dbReference>
<dbReference type="PANTHER" id="PTHR18866:SF128">
    <property type="entry name" value="UREA AMIDOLYASE"/>
    <property type="match status" value="1"/>
</dbReference>
<name>A0A6A5W410_9PLEO</name>
<keyword evidence="3" id="KW-0067">ATP-binding</keyword>
<evidence type="ECO:0000259" key="5">
    <source>
        <dbReference type="PROSITE" id="PS50979"/>
    </source>
</evidence>
<dbReference type="GO" id="GO:0005524">
    <property type="term" value="F:ATP binding"/>
    <property type="evidence" value="ECO:0007669"/>
    <property type="project" value="UniProtKB-KW"/>
</dbReference>
<dbReference type="Pfam" id="PF00289">
    <property type="entry name" value="Biotin_carb_N"/>
    <property type="match status" value="1"/>
</dbReference>
<protein>
    <recommendedName>
        <fullName evidence="5">Biotin carboxylation domain-containing protein</fullName>
    </recommendedName>
</protein>
<evidence type="ECO:0000256" key="1">
    <source>
        <dbReference type="ARBA" id="ARBA00022598"/>
    </source>
</evidence>
<evidence type="ECO:0000313" key="6">
    <source>
        <dbReference type="EMBL" id="KAF1995977.1"/>
    </source>
</evidence>
<accession>A0A6A5W410</accession>
<dbReference type="InterPro" id="IPR005481">
    <property type="entry name" value="BC-like_N"/>
</dbReference>
<evidence type="ECO:0000256" key="4">
    <source>
        <dbReference type="ARBA" id="ARBA00023267"/>
    </source>
</evidence>
<dbReference type="AlphaFoldDB" id="A0A6A5W410"/>
<keyword evidence="4" id="KW-0092">Biotin</keyword>
<organism evidence="6 7">
    <name type="scientific">Amniculicola lignicola CBS 123094</name>
    <dbReference type="NCBI Taxonomy" id="1392246"/>
    <lineage>
        <taxon>Eukaryota</taxon>
        <taxon>Fungi</taxon>
        <taxon>Dikarya</taxon>
        <taxon>Ascomycota</taxon>
        <taxon>Pezizomycotina</taxon>
        <taxon>Dothideomycetes</taxon>
        <taxon>Pleosporomycetidae</taxon>
        <taxon>Pleosporales</taxon>
        <taxon>Amniculicolaceae</taxon>
        <taxon>Amniculicola</taxon>
    </lineage>
</organism>
<evidence type="ECO:0000313" key="7">
    <source>
        <dbReference type="Proteomes" id="UP000799779"/>
    </source>
</evidence>